<keyword evidence="2" id="KW-1185">Reference proteome</keyword>
<reference evidence="1" key="3">
    <citation type="submission" date="2020-12" db="UniProtKB">
        <authorList>
            <consortium name="EnsemblPlants"/>
        </authorList>
    </citation>
    <scope>IDENTIFICATION</scope>
</reference>
<organism evidence="1 2">
    <name type="scientific">Physcomitrium patens</name>
    <name type="common">Spreading-leaved earth moss</name>
    <name type="synonym">Physcomitrella patens</name>
    <dbReference type="NCBI Taxonomy" id="3218"/>
    <lineage>
        <taxon>Eukaryota</taxon>
        <taxon>Viridiplantae</taxon>
        <taxon>Streptophyta</taxon>
        <taxon>Embryophyta</taxon>
        <taxon>Bryophyta</taxon>
        <taxon>Bryophytina</taxon>
        <taxon>Bryopsida</taxon>
        <taxon>Funariidae</taxon>
        <taxon>Funariales</taxon>
        <taxon>Funariaceae</taxon>
        <taxon>Physcomitrium</taxon>
    </lineage>
</organism>
<proteinExistence type="predicted"/>
<reference evidence="1 2" key="1">
    <citation type="journal article" date="2008" name="Science">
        <title>The Physcomitrella genome reveals evolutionary insights into the conquest of land by plants.</title>
        <authorList>
            <person name="Rensing S."/>
            <person name="Lang D."/>
            <person name="Zimmer A."/>
            <person name="Terry A."/>
            <person name="Salamov A."/>
            <person name="Shapiro H."/>
            <person name="Nishiyama T."/>
            <person name="Perroud P.-F."/>
            <person name="Lindquist E."/>
            <person name="Kamisugi Y."/>
            <person name="Tanahashi T."/>
            <person name="Sakakibara K."/>
            <person name="Fujita T."/>
            <person name="Oishi K."/>
            <person name="Shin-I T."/>
            <person name="Kuroki Y."/>
            <person name="Toyoda A."/>
            <person name="Suzuki Y."/>
            <person name="Hashimoto A."/>
            <person name="Yamaguchi K."/>
            <person name="Sugano A."/>
            <person name="Kohara Y."/>
            <person name="Fujiyama A."/>
            <person name="Anterola A."/>
            <person name="Aoki S."/>
            <person name="Ashton N."/>
            <person name="Barbazuk W.B."/>
            <person name="Barker E."/>
            <person name="Bennetzen J."/>
            <person name="Bezanilla M."/>
            <person name="Blankenship R."/>
            <person name="Cho S.H."/>
            <person name="Dutcher S."/>
            <person name="Estelle M."/>
            <person name="Fawcett J.A."/>
            <person name="Gundlach H."/>
            <person name="Hanada K."/>
            <person name="Heyl A."/>
            <person name="Hicks K.A."/>
            <person name="Hugh J."/>
            <person name="Lohr M."/>
            <person name="Mayer K."/>
            <person name="Melkozernov A."/>
            <person name="Murata T."/>
            <person name="Nelson D."/>
            <person name="Pils B."/>
            <person name="Prigge M."/>
            <person name="Reiss B."/>
            <person name="Renner T."/>
            <person name="Rombauts S."/>
            <person name="Rushton P."/>
            <person name="Sanderfoot A."/>
            <person name="Schween G."/>
            <person name="Shiu S.-H."/>
            <person name="Stueber K."/>
            <person name="Theodoulou F.L."/>
            <person name="Tu H."/>
            <person name="Van de Peer Y."/>
            <person name="Verrier P.J."/>
            <person name="Waters E."/>
            <person name="Wood A."/>
            <person name="Yang L."/>
            <person name="Cove D."/>
            <person name="Cuming A."/>
            <person name="Hasebe M."/>
            <person name="Lucas S."/>
            <person name="Mishler D.B."/>
            <person name="Reski R."/>
            <person name="Grigoriev I."/>
            <person name="Quatrano R.S."/>
            <person name="Boore J.L."/>
        </authorList>
    </citation>
    <scope>NUCLEOTIDE SEQUENCE [LARGE SCALE GENOMIC DNA]</scope>
    <source>
        <strain evidence="1 2">cv. Gransden 2004</strain>
    </source>
</reference>
<dbReference type="AlphaFoldDB" id="A0A7I4A968"/>
<protein>
    <submittedName>
        <fullName evidence="1">Uncharacterized protein</fullName>
    </submittedName>
</protein>
<dbReference type="Proteomes" id="UP000006727">
    <property type="component" value="Chromosome 10"/>
</dbReference>
<evidence type="ECO:0000313" key="1">
    <source>
        <dbReference type="EnsemblPlants" id="Pp3c10_22170V3.1"/>
    </source>
</evidence>
<dbReference type="EMBL" id="ABEU02000010">
    <property type="status" value="NOT_ANNOTATED_CDS"/>
    <property type="molecule type" value="Genomic_DNA"/>
</dbReference>
<dbReference type="Gramene" id="Pp3c10_22170V3.1">
    <property type="protein sequence ID" value="Pp3c10_22170V3.1"/>
    <property type="gene ID" value="Pp3c10_22170"/>
</dbReference>
<evidence type="ECO:0000313" key="2">
    <source>
        <dbReference type="Proteomes" id="UP000006727"/>
    </source>
</evidence>
<name>A0A7I4A968_PHYPA</name>
<dbReference type="EnsemblPlants" id="Pp3c10_22170V3.1">
    <property type="protein sequence ID" value="Pp3c10_22170V3.1"/>
    <property type="gene ID" value="Pp3c10_22170"/>
</dbReference>
<dbReference type="InParanoid" id="A0A7I4A968"/>
<sequence length="138" mass="15558">MKNPAQIVLVDTKTKKFKEILETLPFAKVKVTTQRGVVPVGERMQGLDGEGTNRYACASIEHRMISVDSEDYFRRIPSDANGYIMLALAPSAQSIPGIIQHISVHLSDQFCYFEVGCSYWFDDCDQMLNSRFLGEAIF</sequence>
<reference evidence="1 2" key="2">
    <citation type="journal article" date="2018" name="Plant J.">
        <title>The Physcomitrella patens chromosome-scale assembly reveals moss genome structure and evolution.</title>
        <authorList>
            <person name="Lang D."/>
            <person name="Ullrich K.K."/>
            <person name="Murat F."/>
            <person name="Fuchs J."/>
            <person name="Jenkins J."/>
            <person name="Haas F.B."/>
            <person name="Piednoel M."/>
            <person name="Gundlach H."/>
            <person name="Van Bel M."/>
            <person name="Meyberg R."/>
            <person name="Vives C."/>
            <person name="Morata J."/>
            <person name="Symeonidi A."/>
            <person name="Hiss M."/>
            <person name="Muchero W."/>
            <person name="Kamisugi Y."/>
            <person name="Saleh O."/>
            <person name="Blanc G."/>
            <person name="Decker E.L."/>
            <person name="van Gessel N."/>
            <person name="Grimwood J."/>
            <person name="Hayes R.D."/>
            <person name="Graham S.W."/>
            <person name="Gunter L.E."/>
            <person name="McDaniel S.F."/>
            <person name="Hoernstein S.N.W."/>
            <person name="Larsson A."/>
            <person name="Li F.W."/>
            <person name="Perroud P.F."/>
            <person name="Phillips J."/>
            <person name="Ranjan P."/>
            <person name="Rokshar D.S."/>
            <person name="Rothfels C.J."/>
            <person name="Schneider L."/>
            <person name="Shu S."/>
            <person name="Stevenson D.W."/>
            <person name="Thummler F."/>
            <person name="Tillich M."/>
            <person name="Villarreal Aguilar J.C."/>
            <person name="Widiez T."/>
            <person name="Wong G.K."/>
            <person name="Wymore A."/>
            <person name="Zhang Y."/>
            <person name="Zimmer A.D."/>
            <person name="Quatrano R.S."/>
            <person name="Mayer K.F.X."/>
            <person name="Goodstein D."/>
            <person name="Casacuberta J.M."/>
            <person name="Vandepoele K."/>
            <person name="Reski R."/>
            <person name="Cuming A.C."/>
            <person name="Tuskan G.A."/>
            <person name="Maumus F."/>
            <person name="Salse J."/>
            <person name="Schmutz J."/>
            <person name="Rensing S.A."/>
        </authorList>
    </citation>
    <scope>NUCLEOTIDE SEQUENCE [LARGE SCALE GENOMIC DNA]</scope>
    <source>
        <strain evidence="1 2">cv. Gransden 2004</strain>
    </source>
</reference>
<accession>A0A7I4A968</accession>